<comment type="similarity">
    <text evidence="1">Belongs to the lipoxygenase family.</text>
</comment>
<evidence type="ECO:0000256" key="11">
    <source>
        <dbReference type="SAM" id="MobiDB-lite"/>
    </source>
</evidence>
<evidence type="ECO:0000256" key="4">
    <source>
        <dbReference type="ARBA" id="ARBA00022767"/>
    </source>
</evidence>
<dbReference type="GO" id="GO:0046872">
    <property type="term" value="F:metal ion binding"/>
    <property type="evidence" value="ECO:0007669"/>
    <property type="project" value="UniProtKB-KW"/>
</dbReference>
<dbReference type="PANTHER" id="PTHR11771">
    <property type="entry name" value="LIPOXYGENASE"/>
    <property type="match status" value="1"/>
</dbReference>
<dbReference type="SMART" id="SM00308">
    <property type="entry name" value="LH2"/>
    <property type="match status" value="1"/>
</dbReference>
<dbReference type="Gene3D" id="1.20.245.10">
    <property type="entry name" value="Lipoxygenase-1, Domain 5"/>
    <property type="match status" value="1"/>
</dbReference>
<dbReference type="Gene3D" id="2.60.60.20">
    <property type="entry name" value="PLAT/LH2 domain"/>
    <property type="match status" value="1"/>
</dbReference>
<keyword evidence="9" id="KW-0275">Fatty acid biosynthesis</keyword>
<evidence type="ECO:0000256" key="2">
    <source>
        <dbReference type="ARBA" id="ARBA00022516"/>
    </source>
</evidence>
<comment type="caution">
    <text evidence="14">The sequence shown here is derived from an EMBL/GenBank/DDBJ whole genome shotgun (WGS) entry which is preliminary data.</text>
</comment>
<organism evidence="14 15">
    <name type="scientific">Mucuna pruriens</name>
    <name type="common">Velvet bean</name>
    <name type="synonym">Dolichos pruriens</name>
    <dbReference type="NCBI Taxonomy" id="157652"/>
    <lineage>
        <taxon>Eukaryota</taxon>
        <taxon>Viridiplantae</taxon>
        <taxon>Streptophyta</taxon>
        <taxon>Embryophyta</taxon>
        <taxon>Tracheophyta</taxon>
        <taxon>Spermatophyta</taxon>
        <taxon>Magnoliopsida</taxon>
        <taxon>eudicotyledons</taxon>
        <taxon>Gunneridae</taxon>
        <taxon>Pentapetalae</taxon>
        <taxon>rosids</taxon>
        <taxon>fabids</taxon>
        <taxon>Fabales</taxon>
        <taxon>Fabaceae</taxon>
        <taxon>Papilionoideae</taxon>
        <taxon>50 kb inversion clade</taxon>
        <taxon>NPAAA clade</taxon>
        <taxon>indigoferoid/millettioid clade</taxon>
        <taxon>Phaseoleae</taxon>
        <taxon>Mucuna</taxon>
    </lineage>
</organism>
<evidence type="ECO:0000256" key="8">
    <source>
        <dbReference type="ARBA" id="ARBA00023098"/>
    </source>
</evidence>
<proteinExistence type="inferred from homology"/>
<keyword evidence="6" id="KW-0223">Dioxygenase</keyword>
<dbReference type="InterPro" id="IPR001246">
    <property type="entry name" value="LipOase_plant"/>
</dbReference>
<dbReference type="GO" id="GO:0031408">
    <property type="term" value="P:oxylipin biosynthetic process"/>
    <property type="evidence" value="ECO:0007669"/>
    <property type="project" value="UniProtKB-KW"/>
</dbReference>
<reference evidence="14" key="1">
    <citation type="submission" date="2018-05" db="EMBL/GenBank/DDBJ databases">
        <title>Draft genome of Mucuna pruriens seed.</title>
        <authorList>
            <person name="Nnadi N.E."/>
            <person name="Vos R."/>
            <person name="Hasami M.H."/>
            <person name="Devisetty U.K."/>
            <person name="Aguiy J.C."/>
        </authorList>
    </citation>
    <scope>NUCLEOTIDE SEQUENCE [LARGE SCALE GENOMIC DNA]</scope>
    <source>
        <strain evidence="14">JCA_2017</strain>
    </source>
</reference>
<keyword evidence="5" id="KW-0276">Fatty acid metabolism</keyword>
<dbReference type="InterPro" id="IPR036392">
    <property type="entry name" value="PLAT/LH2_dom_sf"/>
</dbReference>
<dbReference type="Proteomes" id="UP000257109">
    <property type="component" value="Unassembled WGS sequence"/>
</dbReference>
<dbReference type="Gene3D" id="3.10.450.60">
    <property type="match status" value="1"/>
</dbReference>
<dbReference type="InterPro" id="IPR036226">
    <property type="entry name" value="LipOase_C_sf"/>
</dbReference>
<comment type="caution">
    <text evidence="10">Lacks conserved residue(s) required for the propagation of feature annotation.</text>
</comment>
<keyword evidence="4" id="KW-0925">Oxylipin biosynthesis</keyword>
<sequence>MEARLSKETVLKLSTDHKFGAEGNISTHKVEFIVDSDFGIPGAVTVVNGYDNEFFLESITIEQNFHFACKSWVQPKKLDPEKRIFFFNKAYLPCETPNGVKELRERDLMQLRGDGRGRRVCSDRVYDYDVYNDLGDPIMGDAYARPTLGGQHNPYPTRCRTGRPPSTTDSKTESRPSESELIYVPRDEELEDTKQETIDQGKLMAILRNIMPAIIDKIMGNEEVFDIDHYIKESGQSEFNSQLPLSRILLNLGGAVQEFFKFDPPKTYSRRRSHFLLDDEFGRQVLSAFPLSIESLKVFPPVSKLDPSIYGSVESALKEEHIIGHLEGMSIQQALEENKLFILDYHDVYLPFLERINGLEKRKAYATTTIFFLTKMGTLNPIAIQLALPTGNPNTSSKQVLTPPKDDTSKWLWQLGKAHLLHPHMRYTLKTNAISRQTLINAEGTIETDYTPGRYCMQFTSAAYKDWWRFDMEGIPADLVRRGLAVPDATEPHGIRLLIEDYPFAADGLLIWSSIEKLVRTYVNHYYKNSNAVSSDNELQCWYREFINLGHPDHENATWWPKLANPEDLISMLTTVIWTVSAQHAVLNFGQYPYGGYVPIRPPLIRKLIPKEEDPEYSDFVKDPQRYFLSSLPSLFQATKFMAVINIGSAHSPDEEYIGGRNDVTSWVGEPEIIDAFNQFSMEMKSIEMEIKRRNADPKLRNRCGVDVIPYDLLIPSSGRGATGRGVPNSVTA</sequence>
<feature type="domain" description="PLAT" evidence="12">
    <location>
        <begin position="1"/>
        <end position="87"/>
    </location>
</feature>
<keyword evidence="7" id="KW-0560">Oxidoreductase</keyword>
<dbReference type="InterPro" id="IPR000907">
    <property type="entry name" value="LipOase"/>
</dbReference>
<keyword evidence="15" id="KW-1185">Reference proteome</keyword>
<evidence type="ECO:0000259" key="12">
    <source>
        <dbReference type="PROSITE" id="PS50095"/>
    </source>
</evidence>
<dbReference type="EMBL" id="QJKJ01015320">
    <property type="protein sequence ID" value="RDX62714.1"/>
    <property type="molecule type" value="Genomic_DNA"/>
</dbReference>
<evidence type="ECO:0000313" key="14">
    <source>
        <dbReference type="EMBL" id="RDX62714.1"/>
    </source>
</evidence>
<dbReference type="OrthoDB" id="407298at2759"/>
<dbReference type="Pfam" id="PF00305">
    <property type="entry name" value="Lipoxygenase"/>
    <property type="match status" value="1"/>
</dbReference>
<evidence type="ECO:0000256" key="9">
    <source>
        <dbReference type="ARBA" id="ARBA00023160"/>
    </source>
</evidence>
<evidence type="ECO:0000256" key="7">
    <source>
        <dbReference type="ARBA" id="ARBA00023002"/>
    </source>
</evidence>
<feature type="region of interest" description="Disordered" evidence="11">
    <location>
        <begin position="145"/>
        <end position="180"/>
    </location>
</feature>
<dbReference type="GO" id="GO:0034440">
    <property type="term" value="P:lipid oxidation"/>
    <property type="evidence" value="ECO:0007669"/>
    <property type="project" value="InterPro"/>
</dbReference>
<keyword evidence="2" id="KW-0444">Lipid biosynthesis</keyword>
<dbReference type="Gene3D" id="4.10.375.10">
    <property type="entry name" value="Lipoxygenase-1, Domain 2"/>
    <property type="match status" value="1"/>
</dbReference>
<dbReference type="PROSITE" id="PS50095">
    <property type="entry name" value="PLAT"/>
    <property type="match status" value="1"/>
</dbReference>
<evidence type="ECO:0000256" key="10">
    <source>
        <dbReference type="PROSITE-ProRule" id="PRU00152"/>
    </source>
</evidence>
<feature type="domain" description="Lipoxygenase" evidence="13">
    <location>
        <begin position="90"/>
        <end position="733"/>
    </location>
</feature>
<evidence type="ECO:0000256" key="1">
    <source>
        <dbReference type="ARBA" id="ARBA00009419"/>
    </source>
</evidence>
<evidence type="ECO:0000313" key="15">
    <source>
        <dbReference type="Proteomes" id="UP000257109"/>
    </source>
</evidence>
<dbReference type="AlphaFoldDB" id="A0A371E9M0"/>
<dbReference type="Pfam" id="PF01477">
    <property type="entry name" value="PLAT"/>
    <property type="match status" value="1"/>
</dbReference>
<dbReference type="GO" id="GO:0016702">
    <property type="term" value="F:oxidoreductase activity, acting on single donors with incorporation of molecular oxygen, incorporation of two atoms of oxygen"/>
    <property type="evidence" value="ECO:0007669"/>
    <property type="project" value="InterPro"/>
</dbReference>
<name>A0A371E9M0_MUCPR</name>
<accession>A0A371E9M0</accession>
<dbReference type="SUPFAM" id="SSF49723">
    <property type="entry name" value="Lipase/lipooxygenase domain (PLAT/LH2 domain)"/>
    <property type="match status" value="1"/>
</dbReference>
<evidence type="ECO:0000256" key="5">
    <source>
        <dbReference type="ARBA" id="ARBA00022832"/>
    </source>
</evidence>
<evidence type="ECO:0000259" key="13">
    <source>
        <dbReference type="PROSITE" id="PS51393"/>
    </source>
</evidence>
<keyword evidence="3" id="KW-0479">Metal-binding</keyword>
<protein>
    <submittedName>
        <fullName evidence="14">Linoleate 13S-lipoxygenase 3-1, chloroplastic</fullName>
    </submittedName>
</protein>
<gene>
    <name evidence="14" type="primary">LOX3.1</name>
    <name evidence="14" type="ORF">CR513_58921</name>
</gene>
<evidence type="ECO:0000256" key="6">
    <source>
        <dbReference type="ARBA" id="ARBA00022964"/>
    </source>
</evidence>
<dbReference type="InterPro" id="IPR013819">
    <property type="entry name" value="LipOase_C"/>
</dbReference>
<keyword evidence="8" id="KW-0443">Lipid metabolism</keyword>
<dbReference type="InterPro" id="IPR001024">
    <property type="entry name" value="PLAT/LH2_dom"/>
</dbReference>
<feature type="non-terminal residue" evidence="14">
    <location>
        <position position="1"/>
    </location>
</feature>
<dbReference type="PROSITE" id="PS51393">
    <property type="entry name" value="LIPOXYGENASE_3"/>
    <property type="match status" value="1"/>
</dbReference>
<dbReference type="PRINTS" id="PR00468">
    <property type="entry name" value="PLTLPOXGNASE"/>
</dbReference>
<dbReference type="GO" id="GO:0006633">
    <property type="term" value="P:fatty acid biosynthetic process"/>
    <property type="evidence" value="ECO:0007669"/>
    <property type="project" value="UniProtKB-KW"/>
</dbReference>
<evidence type="ECO:0000256" key="3">
    <source>
        <dbReference type="ARBA" id="ARBA00022723"/>
    </source>
</evidence>
<dbReference type="STRING" id="157652.A0A371E9M0"/>
<dbReference type="SUPFAM" id="SSF48484">
    <property type="entry name" value="Lipoxigenase"/>
    <property type="match status" value="1"/>
</dbReference>